<dbReference type="Gene3D" id="3.10.580.10">
    <property type="entry name" value="CBS-domain"/>
    <property type="match status" value="1"/>
</dbReference>
<feature type="domain" description="CBS" evidence="1">
    <location>
        <begin position="33"/>
        <end position="90"/>
    </location>
</feature>
<dbReference type="Proteomes" id="UP000612899">
    <property type="component" value="Unassembled WGS sequence"/>
</dbReference>
<dbReference type="InterPro" id="IPR000644">
    <property type="entry name" value="CBS_dom"/>
</dbReference>
<dbReference type="AlphaFoldDB" id="A0A8J3Q1K2"/>
<protein>
    <recommendedName>
        <fullName evidence="1">CBS domain-containing protein</fullName>
    </recommendedName>
</protein>
<sequence length="156" mass="16507">MPDSGRGYLSKIFNDDWVFRHGFEDPQGNGARVGDLLEHGLIVVEPGQSLRVAAKAMHASGLTHLPVSAAQAPVRLAEIVGTLTEESLARRAIHGRIGEDDAVADHMGPPLPIVGRGQYVRDIIDTIRPGGAALVLDHGLPCGVIGWREIAGIVSA</sequence>
<reference evidence="2" key="1">
    <citation type="submission" date="2021-01" db="EMBL/GenBank/DDBJ databases">
        <title>Whole genome shotgun sequence of Rhizocola hellebori NBRC 109834.</title>
        <authorList>
            <person name="Komaki H."/>
            <person name="Tamura T."/>
        </authorList>
    </citation>
    <scope>NUCLEOTIDE SEQUENCE</scope>
    <source>
        <strain evidence="2">NBRC 109834</strain>
    </source>
</reference>
<evidence type="ECO:0000313" key="3">
    <source>
        <dbReference type="Proteomes" id="UP000612899"/>
    </source>
</evidence>
<keyword evidence="3" id="KW-1185">Reference proteome</keyword>
<organism evidence="2 3">
    <name type="scientific">Rhizocola hellebori</name>
    <dbReference type="NCBI Taxonomy" id="1392758"/>
    <lineage>
        <taxon>Bacteria</taxon>
        <taxon>Bacillati</taxon>
        <taxon>Actinomycetota</taxon>
        <taxon>Actinomycetes</taxon>
        <taxon>Micromonosporales</taxon>
        <taxon>Micromonosporaceae</taxon>
        <taxon>Rhizocola</taxon>
    </lineage>
</organism>
<proteinExistence type="predicted"/>
<gene>
    <name evidence="2" type="ORF">Rhe02_01370</name>
</gene>
<dbReference type="EMBL" id="BONY01000001">
    <property type="protein sequence ID" value="GIH02070.1"/>
    <property type="molecule type" value="Genomic_DNA"/>
</dbReference>
<evidence type="ECO:0000259" key="1">
    <source>
        <dbReference type="Pfam" id="PF00571"/>
    </source>
</evidence>
<dbReference type="Pfam" id="PF00571">
    <property type="entry name" value="CBS"/>
    <property type="match status" value="1"/>
</dbReference>
<dbReference type="InterPro" id="IPR046342">
    <property type="entry name" value="CBS_dom_sf"/>
</dbReference>
<name>A0A8J3Q1K2_9ACTN</name>
<accession>A0A8J3Q1K2</accession>
<comment type="caution">
    <text evidence="2">The sequence shown here is derived from an EMBL/GenBank/DDBJ whole genome shotgun (WGS) entry which is preliminary data.</text>
</comment>
<evidence type="ECO:0000313" key="2">
    <source>
        <dbReference type="EMBL" id="GIH02070.1"/>
    </source>
</evidence>
<dbReference type="SUPFAM" id="SSF54631">
    <property type="entry name" value="CBS-domain pair"/>
    <property type="match status" value="1"/>
</dbReference>